<dbReference type="Proteomes" id="UP000249799">
    <property type="component" value="Chromosome"/>
</dbReference>
<keyword evidence="4" id="KW-1185">Reference proteome</keyword>
<evidence type="ECO:0000259" key="2">
    <source>
        <dbReference type="PROSITE" id="PS50125"/>
    </source>
</evidence>
<organism evidence="3 4">
    <name type="scientific">Bradymonas sediminis</name>
    <dbReference type="NCBI Taxonomy" id="1548548"/>
    <lineage>
        <taxon>Bacteria</taxon>
        <taxon>Deltaproteobacteria</taxon>
        <taxon>Bradymonadales</taxon>
        <taxon>Bradymonadaceae</taxon>
        <taxon>Bradymonas</taxon>
    </lineage>
</organism>
<dbReference type="Gene3D" id="2.60.200.20">
    <property type="match status" value="1"/>
</dbReference>
<accession>A0A2Z4FNQ6</accession>
<dbReference type="SUPFAM" id="SSF49879">
    <property type="entry name" value="SMAD/FHA domain"/>
    <property type="match status" value="1"/>
</dbReference>
<dbReference type="GO" id="GO:0009190">
    <property type="term" value="P:cyclic nucleotide biosynthetic process"/>
    <property type="evidence" value="ECO:0007669"/>
    <property type="project" value="InterPro"/>
</dbReference>
<dbReference type="InterPro" id="IPR029787">
    <property type="entry name" value="Nucleotide_cyclase"/>
</dbReference>
<dbReference type="InterPro" id="IPR000253">
    <property type="entry name" value="FHA_dom"/>
</dbReference>
<evidence type="ECO:0000313" key="3">
    <source>
        <dbReference type="EMBL" id="AWV90609.1"/>
    </source>
</evidence>
<dbReference type="Pfam" id="PF00211">
    <property type="entry name" value="Guanylate_cyc"/>
    <property type="match status" value="1"/>
</dbReference>
<dbReference type="CDD" id="cd00060">
    <property type="entry name" value="FHA"/>
    <property type="match status" value="1"/>
</dbReference>
<evidence type="ECO:0000313" key="4">
    <source>
        <dbReference type="Proteomes" id="UP000249799"/>
    </source>
</evidence>
<dbReference type="Gene3D" id="3.30.450.40">
    <property type="match status" value="1"/>
</dbReference>
<dbReference type="InterPro" id="IPR008984">
    <property type="entry name" value="SMAD_FHA_dom_sf"/>
</dbReference>
<dbReference type="SMART" id="SM00044">
    <property type="entry name" value="CYCc"/>
    <property type="match status" value="1"/>
</dbReference>
<dbReference type="EMBL" id="CP030032">
    <property type="protein sequence ID" value="AWV90609.1"/>
    <property type="molecule type" value="Genomic_DNA"/>
</dbReference>
<dbReference type="PROSITE" id="PS50125">
    <property type="entry name" value="GUANYLATE_CYCLASE_2"/>
    <property type="match status" value="1"/>
</dbReference>
<dbReference type="InterPro" id="IPR029016">
    <property type="entry name" value="GAF-like_dom_sf"/>
</dbReference>
<protein>
    <submittedName>
        <fullName evidence="3">Adenylate cyclase</fullName>
    </submittedName>
</protein>
<dbReference type="Pfam" id="PF13185">
    <property type="entry name" value="GAF_2"/>
    <property type="match status" value="1"/>
</dbReference>
<dbReference type="Pfam" id="PF00498">
    <property type="entry name" value="FHA"/>
    <property type="match status" value="1"/>
</dbReference>
<proteinExistence type="predicted"/>
<dbReference type="InterPro" id="IPR001054">
    <property type="entry name" value="A/G_cyclase"/>
</dbReference>
<dbReference type="KEGG" id="bsed:DN745_15265"/>
<feature type="domain" description="Guanylate cyclase" evidence="2">
    <location>
        <begin position="355"/>
        <end position="487"/>
    </location>
</feature>
<dbReference type="SUPFAM" id="SSF55073">
    <property type="entry name" value="Nucleotide cyclase"/>
    <property type="match status" value="1"/>
</dbReference>
<dbReference type="InterPro" id="IPR050697">
    <property type="entry name" value="Adenylyl/Guanylyl_Cyclase_3/4"/>
</dbReference>
<sequence length="558" mass="61597">MAKLSYRDARGVLREHRLAARNPIGRHPDQAIQILDRVVSKQHAVIVATPGGGFALIDGGSRNGSYVNGSLIQERHQLRDGDRITLGSTELFFKADKEPTTDSFTQARGGRVTIHADAVQSHIHNKFAHQGDDRFLPEAALCDEKTLRRDYEKLRIAHELSQSIGVEMDLEVLLQKILDKAFEIFPADRGVILLRNEDTSELVPMVVKSRQGEAGEVDDVRISQTILNEVCEEKQAVLSSDAMTDSRFSGSHSIMLGQIRSTMSVPLLHEDTVLGVIHLDSKLASGAFTEKDLQILTGFARQAAAMVRHHQMLKKIEADIVVREKMRRLLSPQLVEEVVSGRLEVKRGGELRRATVLFADIRNFTAASEKLPPREVVDSINEYFELMVDIIFGEEGTLDKFIGDEIMAVWGAPIGHPDDTIRAVRCAVEMQRVMGEYNALLAAKGERVFDIGIGLNTGEVVAGYMGSSKSMNYTVMGDVVNTAARFCSAAGPGEILIGENTYAEVSEQLQVEKLPPTKLKGKSEHVDIFRVLALKTDADAMADADHTGVLPRNIWSEK</sequence>
<dbReference type="Gene3D" id="3.30.70.1230">
    <property type="entry name" value="Nucleotide cyclase"/>
    <property type="match status" value="1"/>
</dbReference>
<dbReference type="CDD" id="cd07302">
    <property type="entry name" value="CHD"/>
    <property type="match status" value="1"/>
</dbReference>
<dbReference type="OrthoDB" id="9806735at2"/>
<dbReference type="GO" id="GO:0004016">
    <property type="term" value="F:adenylate cyclase activity"/>
    <property type="evidence" value="ECO:0007669"/>
    <property type="project" value="UniProtKB-ARBA"/>
</dbReference>
<dbReference type="GO" id="GO:0035556">
    <property type="term" value="P:intracellular signal transduction"/>
    <property type="evidence" value="ECO:0007669"/>
    <property type="project" value="InterPro"/>
</dbReference>
<dbReference type="InterPro" id="IPR003018">
    <property type="entry name" value="GAF"/>
</dbReference>
<dbReference type="PANTHER" id="PTHR43081">
    <property type="entry name" value="ADENYLATE CYCLASE, TERMINAL-DIFFERENTIATION SPECIFIC-RELATED"/>
    <property type="match status" value="1"/>
</dbReference>
<dbReference type="AlphaFoldDB" id="A0A2Z4FNQ6"/>
<dbReference type="SMART" id="SM00240">
    <property type="entry name" value="FHA"/>
    <property type="match status" value="1"/>
</dbReference>
<dbReference type="PANTHER" id="PTHR43081:SF1">
    <property type="entry name" value="ADENYLATE CYCLASE, TERMINAL-DIFFERENTIATION SPECIFIC"/>
    <property type="match status" value="1"/>
</dbReference>
<gene>
    <name evidence="3" type="ORF">DN745_15265</name>
</gene>
<name>A0A2Z4FNQ6_9DELT</name>
<dbReference type="SMART" id="SM00065">
    <property type="entry name" value="GAF"/>
    <property type="match status" value="1"/>
</dbReference>
<evidence type="ECO:0000259" key="1">
    <source>
        <dbReference type="PROSITE" id="PS50006"/>
    </source>
</evidence>
<feature type="domain" description="FHA" evidence="1">
    <location>
        <begin position="22"/>
        <end position="72"/>
    </location>
</feature>
<dbReference type="PROSITE" id="PS50006">
    <property type="entry name" value="FHA_DOMAIN"/>
    <property type="match status" value="1"/>
</dbReference>
<dbReference type="SUPFAM" id="SSF55781">
    <property type="entry name" value="GAF domain-like"/>
    <property type="match status" value="1"/>
</dbReference>
<reference evidence="3 4" key="1">
    <citation type="submission" date="2018-06" db="EMBL/GenBank/DDBJ databases">
        <title>Lujinxingia sediminis gen. nov. sp. nov., a new facultative anaerobic member of the class Deltaproteobacteria, and proposal of Lujinxingaceae fam. nov.</title>
        <authorList>
            <person name="Guo L.-Y."/>
            <person name="Li C.-M."/>
            <person name="Wang S."/>
            <person name="Du Z.-J."/>
        </authorList>
    </citation>
    <scope>NUCLEOTIDE SEQUENCE [LARGE SCALE GENOMIC DNA]</scope>
    <source>
        <strain evidence="3 4">FA350</strain>
    </source>
</reference>